<accession>A0A6A4HEN4</accession>
<evidence type="ECO:0000313" key="5">
    <source>
        <dbReference type="EMBL" id="KAE9396306.1"/>
    </source>
</evidence>
<comment type="similarity">
    <text evidence="1 3">Belongs to the type-B carboxylesterase/lipase family.</text>
</comment>
<evidence type="ECO:0000313" key="6">
    <source>
        <dbReference type="Proteomes" id="UP000799118"/>
    </source>
</evidence>
<dbReference type="Gene3D" id="3.40.50.1820">
    <property type="entry name" value="alpha/beta hydrolase"/>
    <property type="match status" value="1"/>
</dbReference>
<gene>
    <name evidence="5" type="ORF">BT96DRAFT_996907</name>
</gene>
<dbReference type="InterPro" id="IPR050309">
    <property type="entry name" value="Type-B_Carboxylest/Lipase"/>
</dbReference>
<dbReference type="GO" id="GO:0016787">
    <property type="term" value="F:hydrolase activity"/>
    <property type="evidence" value="ECO:0007669"/>
    <property type="project" value="UniProtKB-KW"/>
</dbReference>
<evidence type="ECO:0000256" key="3">
    <source>
        <dbReference type="RuleBase" id="RU361235"/>
    </source>
</evidence>
<proteinExistence type="inferred from homology"/>
<name>A0A6A4HEN4_9AGAR</name>
<dbReference type="OrthoDB" id="408631at2759"/>
<dbReference type="PANTHER" id="PTHR11559">
    <property type="entry name" value="CARBOXYLESTERASE"/>
    <property type="match status" value="1"/>
</dbReference>
<dbReference type="InterPro" id="IPR019826">
    <property type="entry name" value="Carboxylesterase_B_AS"/>
</dbReference>
<sequence length="266" mass="28157">MSPVNPVSKNAGGFKYQNSEFIHADDESEDCLFLNVHTPTVTPGKKEGLPVVVNVHGGGYTMGALYGGPIEGFYDGNSLITHSGNGLVVVTIQYRLGVFGFLAGDEVKAAGALNAGLLDQQFAFQWVQEHILKFGGDPTKVTIWGQSAGAGSVLQHLIANGGQTNPPLFRAAIINSVFLPSQYVYNDPIPKAIYTEVVSQANCSSSSDTLGCLRKAEVTVLATAHKSIGRATFFGTFIPVPVVDGTFITQSPLKALKAGKLNTVNK</sequence>
<organism evidence="5 6">
    <name type="scientific">Gymnopus androsaceus JB14</name>
    <dbReference type="NCBI Taxonomy" id="1447944"/>
    <lineage>
        <taxon>Eukaryota</taxon>
        <taxon>Fungi</taxon>
        <taxon>Dikarya</taxon>
        <taxon>Basidiomycota</taxon>
        <taxon>Agaricomycotina</taxon>
        <taxon>Agaricomycetes</taxon>
        <taxon>Agaricomycetidae</taxon>
        <taxon>Agaricales</taxon>
        <taxon>Marasmiineae</taxon>
        <taxon>Omphalotaceae</taxon>
        <taxon>Gymnopus</taxon>
    </lineage>
</organism>
<dbReference type="EMBL" id="ML769516">
    <property type="protein sequence ID" value="KAE9396306.1"/>
    <property type="molecule type" value="Genomic_DNA"/>
</dbReference>
<dbReference type="PROSITE" id="PS00122">
    <property type="entry name" value="CARBOXYLESTERASE_B_1"/>
    <property type="match status" value="1"/>
</dbReference>
<dbReference type="EC" id="3.1.1.-" evidence="3"/>
<dbReference type="Pfam" id="PF00135">
    <property type="entry name" value="COesterase"/>
    <property type="match status" value="1"/>
</dbReference>
<keyword evidence="2 3" id="KW-0378">Hydrolase</keyword>
<evidence type="ECO:0000256" key="2">
    <source>
        <dbReference type="ARBA" id="ARBA00022801"/>
    </source>
</evidence>
<protein>
    <recommendedName>
        <fullName evidence="3">Carboxylic ester hydrolase</fullName>
        <ecNumber evidence="3">3.1.1.-</ecNumber>
    </recommendedName>
</protein>
<evidence type="ECO:0000259" key="4">
    <source>
        <dbReference type="Pfam" id="PF00135"/>
    </source>
</evidence>
<dbReference type="Proteomes" id="UP000799118">
    <property type="component" value="Unassembled WGS sequence"/>
</dbReference>
<keyword evidence="6" id="KW-1185">Reference proteome</keyword>
<dbReference type="SUPFAM" id="SSF53474">
    <property type="entry name" value="alpha/beta-Hydrolases"/>
    <property type="match status" value="1"/>
</dbReference>
<dbReference type="InterPro" id="IPR002018">
    <property type="entry name" value="CarbesteraseB"/>
</dbReference>
<evidence type="ECO:0000256" key="1">
    <source>
        <dbReference type="ARBA" id="ARBA00005964"/>
    </source>
</evidence>
<dbReference type="AlphaFoldDB" id="A0A6A4HEN4"/>
<dbReference type="InterPro" id="IPR029058">
    <property type="entry name" value="AB_hydrolase_fold"/>
</dbReference>
<feature type="domain" description="Carboxylesterase type B" evidence="4">
    <location>
        <begin position="22"/>
        <end position="260"/>
    </location>
</feature>
<reference evidence="5" key="1">
    <citation type="journal article" date="2019" name="Environ. Microbiol.">
        <title>Fungal ecological strategies reflected in gene transcription - a case study of two litter decomposers.</title>
        <authorList>
            <person name="Barbi F."/>
            <person name="Kohler A."/>
            <person name="Barry K."/>
            <person name="Baskaran P."/>
            <person name="Daum C."/>
            <person name="Fauchery L."/>
            <person name="Ihrmark K."/>
            <person name="Kuo A."/>
            <person name="LaButti K."/>
            <person name="Lipzen A."/>
            <person name="Morin E."/>
            <person name="Grigoriev I.V."/>
            <person name="Henrissat B."/>
            <person name="Lindahl B."/>
            <person name="Martin F."/>
        </authorList>
    </citation>
    <scope>NUCLEOTIDE SEQUENCE</scope>
    <source>
        <strain evidence="5">JB14</strain>
    </source>
</reference>